<evidence type="ECO:0000256" key="3">
    <source>
        <dbReference type="ARBA" id="ARBA00023125"/>
    </source>
</evidence>
<dbReference type="STRING" id="39490.ERS852448_02646"/>
<dbReference type="GeneID" id="97390048"/>
<dbReference type="InterPro" id="IPR039538">
    <property type="entry name" value="BetI_C"/>
</dbReference>
<evidence type="ECO:0000259" key="6">
    <source>
        <dbReference type="PROSITE" id="PS50977"/>
    </source>
</evidence>
<gene>
    <name evidence="7" type="ORF">ERS852448_02646</name>
</gene>
<dbReference type="PROSITE" id="PS50977">
    <property type="entry name" value="HTH_TETR_2"/>
    <property type="match status" value="1"/>
</dbReference>
<name>A0A173V908_EUBRA</name>
<evidence type="ECO:0000256" key="1">
    <source>
        <dbReference type="ARBA" id="ARBA00022491"/>
    </source>
</evidence>
<proteinExistence type="predicted"/>
<protein>
    <submittedName>
        <fullName evidence="7">Transcriptional regulator BetI</fullName>
    </submittedName>
</protein>
<dbReference type="GO" id="GO:0003677">
    <property type="term" value="F:DNA binding"/>
    <property type="evidence" value="ECO:0007669"/>
    <property type="project" value="UniProtKB-UniRule"/>
</dbReference>
<dbReference type="OrthoDB" id="2001996at2"/>
<sequence length="206" mass="24166">MKTETLHVTETEERILNAALKVVNDVTISGTRMHLIAEKADMVQSNVHYYYKTKQELLKGLQEWILEECYDMQQVSKKSSKDTLEDQLHIFFQQKKILLTKKKEYDFAEIDFLVQTRIDADIRARFQEAYAVWRDNIREIIIRFCPNMDETDKELIPYMAVSLLEGASIQVLVDGKGFDADSYFAYAEEMVLEQIRIAMEKKEGEF</sequence>
<keyword evidence="3 5" id="KW-0238">DNA-binding</keyword>
<dbReference type="InterPro" id="IPR009057">
    <property type="entry name" value="Homeodomain-like_sf"/>
</dbReference>
<dbReference type="Pfam" id="PF00440">
    <property type="entry name" value="TetR_N"/>
    <property type="match status" value="1"/>
</dbReference>
<keyword evidence="1" id="KW-0678">Repressor</keyword>
<evidence type="ECO:0000313" key="7">
    <source>
        <dbReference type="EMBL" id="CUN23514.1"/>
    </source>
</evidence>
<dbReference type="RefSeq" id="WP_055290937.1">
    <property type="nucleotide sequence ID" value="NZ_CAXUGT010000011.1"/>
</dbReference>
<accession>A0A173V908</accession>
<dbReference type="InterPro" id="IPR036271">
    <property type="entry name" value="Tet_transcr_reg_TetR-rel_C_sf"/>
</dbReference>
<organism evidence="7 8">
    <name type="scientific">Eubacterium ramulus</name>
    <dbReference type="NCBI Taxonomy" id="39490"/>
    <lineage>
        <taxon>Bacteria</taxon>
        <taxon>Bacillati</taxon>
        <taxon>Bacillota</taxon>
        <taxon>Clostridia</taxon>
        <taxon>Eubacteriales</taxon>
        <taxon>Eubacteriaceae</taxon>
        <taxon>Eubacterium</taxon>
    </lineage>
</organism>
<feature type="domain" description="HTH tetR-type" evidence="6">
    <location>
        <begin position="9"/>
        <end position="69"/>
    </location>
</feature>
<evidence type="ECO:0000256" key="2">
    <source>
        <dbReference type="ARBA" id="ARBA00023015"/>
    </source>
</evidence>
<evidence type="ECO:0000313" key="8">
    <source>
        <dbReference type="Proteomes" id="UP000095492"/>
    </source>
</evidence>
<evidence type="ECO:0000256" key="4">
    <source>
        <dbReference type="ARBA" id="ARBA00023163"/>
    </source>
</evidence>
<dbReference type="EMBL" id="CYYA01000024">
    <property type="protein sequence ID" value="CUN23514.1"/>
    <property type="molecule type" value="Genomic_DNA"/>
</dbReference>
<dbReference type="SUPFAM" id="SSF48498">
    <property type="entry name" value="Tetracyclin repressor-like, C-terminal domain"/>
    <property type="match status" value="1"/>
</dbReference>
<evidence type="ECO:0000256" key="5">
    <source>
        <dbReference type="PROSITE-ProRule" id="PRU00335"/>
    </source>
</evidence>
<keyword evidence="2" id="KW-0805">Transcription regulation</keyword>
<dbReference type="AlphaFoldDB" id="A0A173V908"/>
<feature type="DNA-binding region" description="H-T-H motif" evidence="5">
    <location>
        <begin position="32"/>
        <end position="51"/>
    </location>
</feature>
<reference evidence="7 8" key="1">
    <citation type="submission" date="2015-09" db="EMBL/GenBank/DDBJ databases">
        <authorList>
            <consortium name="Pathogen Informatics"/>
        </authorList>
    </citation>
    <scope>NUCLEOTIDE SEQUENCE [LARGE SCALE GENOMIC DNA]</scope>
    <source>
        <strain evidence="7 8">2789STDY5608891</strain>
    </source>
</reference>
<dbReference type="Gene3D" id="1.10.357.10">
    <property type="entry name" value="Tetracycline Repressor, domain 2"/>
    <property type="match status" value="1"/>
</dbReference>
<keyword evidence="4" id="KW-0804">Transcription</keyword>
<dbReference type="InterPro" id="IPR001647">
    <property type="entry name" value="HTH_TetR"/>
</dbReference>
<dbReference type="Proteomes" id="UP000095492">
    <property type="component" value="Unassembled WGS sequence"/>
</dbReference>
<dbReference type="Pfam" id="PF13977">
    <property type="entry name" value="TetR_C_6"/>
    <property type="match status" value="1"/>
</dbReference>
<dbReference type="SUPFAM" id="SSF46689">
    <property type="entry name" value="Homeodomain-like"/>
    <property type="match status" value="1"/>
</dbReference>